<evidence type="ECO:0000256" key="8">
    <source>
        <dbReference type="ARBA" id="ARBA00023136"/>
    </source>
</evidence>
<evidence type="ECO:0000256" key="11">
    <source>
        <dbReference type="ARBA" id="ARBA00023180"/>
    </source>
</evidence>
<evidence type="ECO:0000256" key="4">
    <source>
        <dbReference type="ARBA" id="ARBA00022692"/>
    </source>
</evidence>
<dbReference type="InterPro" id="IPR051384">
    <property type="entry name" value="Mth_GPCR"/>
</dbReference>
<evidence type="ECO:0000256" key="2">
    <source>
        <dbReference type="ARBA" id="ARBA00008979"/>
    </source>
</evidence>
<keyword evidence="11" id="KW-0325">Glycoprotein</keyword>
<dbReference type="InterPro" id="IPR010596">
    <property type="entry name" value="Methuselah_N_dom"/>
</dbReference>
<dbReference type="AlphaFoldDB" id="A0A0L0CRG0"/>
<keyword evidence="6 13" id="KW-1133">Transmembrane helix</keyword>
<evidence type="ECO:0000256" key="10">
    <source>
        <dbReference type="ARBA" id="ARBA00023170"/>
    </source>
</evidence>
<evidence type="ECO:0000256" key="13">
    <source>
        <dbReference type="SAM" id="Phobius"/>
    </source>
</evidence>
<dbReference type="GO" id="GO:0005886">
    <property type="term" value="C:plasma membrane"/>
    <property type="evidence" value="ECO:0007669"/>
    <property type="project" value="UniProtKB-SubCell"/>
</dbReference>
<comment type="caution">
    <text evidence="15">The sequence shown here is derived from an EMBL/GenBank/DDBJ whole genome shotgun (WGS) entry which is preliminary data.</text>
</comment>
<evidence type="ECO:0000256" key="6">
    <source>
        <dbReference type="ARBA" id="ARBA00022989"/>
    </source>
</evidence>
<evidence type="ECO:0000256" key="7">
    <source>
        <dbReference type="ARBA" id="ARBA00023040"/>
    </source>
</evidence>
<keyword evidence="12" id="KW-0807">Transducer</keyword>
<reference evidence="15 16" key="1">
    <citation type="journal article" date="2015" name="Nat. Commun.">
        <title>Lucilia cuprina genome unlocks parasitic fly biology to underpin future interventions.</title>
        <authorList>
            <person name="Anstead C.A."/>
            <person name="Korhonen P.K."/>
            <person name="Young N.D."/>
            <person name="Hall R.S."/>
            <person name="Jex A.R."/>
            <person name="Murali S.C."/>
            <person name="Hughes D.S."/>
            <person name="Lee S.F."/>
            <person name="Perry T."/>
            <person name="Stroehlein A.J."/>
            <person name="Ansell B.R."/>
            <person name="Breugelmans B."/>
            <person name="Hofmann A."/>
            <person name="Qu J."/>
            <person name="Dugan S."/>
            <person name="Lee S.L."/>
            <person name="Chao H."/>
            <person name="Dinh H."/>
            <person name="Han Y."/>
            <person name="Doddapaneni H.V."/>
            <person name="Worley K.C."/>
            <person name="Muzny D.M."/>
            <person name="Ioannidis P."/>
            <person name="Waterhouse R.M."/>
            <person name="Zdobnov E.M."/>
            <person name="James P.J."/>
            <person name="Bagnall N.H."/>
            <person name="Kotze A.C."/>
            <person name="Gibbs R.A."/>
            <person name="Richards S."/>
            <person name="Batterham P."/>
            <person name="Gasser R.B."/>
        </authorList>
    </citation>
    <scope>NUCLEOTIDE SEQUENCE [LARGE SCALE GENOMIC DNA]</scope>
    <source>
        <strain evidence="15 16">LS</strain>
        <tissue evidence="15">Full body</tissue>
    </source>
</reference>
<dbReference type="GO" id="GO:0008528">
    <property type="term" value="F:G protein-coupled peptide receptor activity"/>
    <property type="evidence" value="ECO:0007669"/>
    <property type="project" value="TreeGrafter"/>
</dbReference>
<feature type="transmembrane region" description="Helical" evidence="13">
    <location>
        <begin position="166"/>
        <end position="184"/>
    </location>
</feature>
<comment type="similarity">
    <text evidence="2">Belongs to the G-protein coupled receptor 2 family. Mth subfamily.</text>
</comment>
<dbReference type="Gene3D" id="2.30.160.11">
    <property type="match status" value="1"/>
</dbReference>
<keyword evidence="9" id="KW-1015">Disulfide bond</keyword>
<keyword evidence="7" id="KW-0297">G-protein coupled receptor</keyword>
<dbReference type="Pfam" id="PF06652">
    <property type="entry name" value="Methuselah_N"/>
    <property type="match status" value="1"/>
</dbReference>
<evidence type="ECO:0000256" key="5">
    <source>
        <dbReference type="ARBA" id="ARBA00022729"/>
    </source>
</evidence>
<organism evidence="15 16">
    <name type="scientific">Lucilia cuprina</name>
    <name type="common">Green bottle fly</name>
    <name type="synonym">Australian sheep blowfly</name>
    <dbReference type="NCBI Taxonomy" id="7375"/>
    <lineage>
        <taxon>Eukaryota</taxon>
        <taxon>Metazoa</taxon>
        <taxon>Ecdysozoa</taxon>
        <taxon>Arthropoda</taxon>
        <taxon>Hexapoda</taxon>
        <taxon>Insecta</taxon>
        <taxon>Pterygota</taxon>
        <taxon>Neoptera</taxon>
        <taxon>Endopterygota</taxon>
        <taxon>Diptera</taxon>
        <taxon>Brachycera</taxon>
        <taxon>Muscomorpha</taxon>
        <taxon>Oestroidea</taxon>
        <taxon>Calliphoridae</taxon>
        <taxon>Luciliinae</taxon>
        <taxon>Lucilia</taxon>
    </lineage>
</organism>
<feature type="transmembrane region" description="Helical" evidence="13">
    <location>
        <begin position="204"/>
        <end position="222"/>
    </location>
</feature>
<dbReference type="EMBL" id="JRES01000005">
    <property type="protein sequence ID" value="KNC34950.1"/>
    <property type="molecule type" value="Genomic_DNA"/>
</dbReference>
<comment type="subcellular location">
    <subcellularLocation>
        <location evidence="1">Cell membrane</location>
        <topology evidence="1">Multi-pass membrane protein</topology>
    </subcellularLocation>
</comment>
<proteinExistence type="inferred from homology"/>
<dbReference type="OrthoDB" id="7993392at2759"/>
<evidence type="ECO:0000256" key="12">
    <source>
        <dbReference type="ARBA" id="ARBA00023224"/>
    </source>
</evidence>
<keyword evidence="16" id="KW-1185">Reference proteome</keyword>
<dbReference type="Proteomes" id="UP000037069">
    <property type="component" value="Unassembled WGS sequence"/>
</dbReference>
<evidence type="ECO:0000313" key="16">
    <source>
        <dbReference type="Proteomes" id="UP000037069"/>
    </source>
</evidence>
<sequence length="353" mass="41486">MNETFVSTFNHSLTADYDYIVLRNGTKVSVPLHKRGCICANPCLSLCTEDAKSWYYDEEDDYTLGYQREITFEDESKMEDYVEFFNHRIYNLKCNGSYPLVMELNDNDAWSIFENGTLLIRYTNEYRDQEEYCFNFYEVEDIGGVILPFVCPIVNDRTPIDIVKNVGYIMYFATIAFLTWISILSYDTYVSLTNLDCITLFRRYFKWGFVIPGATTFIIFMIQSLKIIDEKYKPGIETDSCGVKVLNERDATVFAGRMKTTYMKRFSLYFRLFIFMGVVWFLEILSYLLEMIIGPNIFIIIPDMFNALHGLFTFISIVFNSRIYNCIRKRCLPKRYSMQTEMPTRTFDSNAST</sequence>
<evidence type="ECO:0000256" key="3">
    <source>
        <dbReference type="ARBA" id="ARBA00022475"/>
    </source>
</evidence>
<evidence type="ECO:0000256" key="9">
    <source>
        <dbReference type="ARBA" id="ARBA00023157"/>
    </source>
</evidence>
<feature type="transmembrane region" description="Helical" evidence="13">
    <location>
        <begin position="268"/>
        <end position="289"/>
    </location>
</feature>
<keyword evidence="3" id="KW-1003">Cell membrane</keyword>
<evidence type="ECO:0000313" key="15">
    <source>
        <dbReference type="EMBL" id="KNC34950.1"/>
    </source>
</evidence>
<evidence type="ECO:0000256" key="1">
    <source>
        <dbReference type="ARBA" id="ARBA00004651"/>
    </source>
</evidence>
<keyword evidence="8 13" id="KW-0472">Membrane</keyword>
<dbReference type="Gene3D" id="2.170.180.11">
    <property type="entry name" value="Methuselah ectodomain, domain 2"/>
    <property type="match status" value="1"/>
</dbReference>
<keyword evidence="10" id="KW-0675">Receptor</keyword>
<protein>
    <recommendedName>
        <fullName evidence="14">Methuselah N-terminal domain-containing protein</fullName>
    </recommendedName>
</protein>
<dbReference type="InterPro" id="IPR023311">
    <property type="entry name" value="Methusela_ecto_dom_2"/>
</dbReference>
<dbReference type="InterPro" id="IPR036272">
    <property type="entry name" value="Methuselah_N_sf"/>
</dbReference>
<keyword evidence="5" id="KW-0732">Signal</keyword>
<accession>A0A0L0CRG0</accession>
<gene>
    <name evidence="15" type="ORF">FF38_12254</name>
</gene>
<evidence type="ECO:0000259" key="14">
    <source>
        <dbReference type="Pfam" id="PF06652"/>
    </source>
</evidence>
<dbReference type="PANTHER" id="PTHR47154">
    <property type="entry name" value="G-PROTEIN COUPLED RECEPTOR MTH-RELATED"/>
    <property type="match status" value="1"/>
</dbReference>
<feature type="domain" description="Methuselah N-terminal" evidence="14">
    <location>
        <begin position="11"/>
        <end position="149"/>
    </location>
</feature>
<name>A0A0L0CRG0_LUCCU</name>
<dbReference type="InterPro" id="IPR044860">
    <property type="entry name" value="Methusela_ecto_dom_1"/>
</dbReference>
<dbReference type="Gene3D" id="1.20.1070.10">
    <property type="entry name" value="Rhodopsin 7-helix transmembrane proteins"/>
    <property type="match status" value="1"/>
</dbReference>
<dbReference type="SUPFAM" id="SSF63877">
    <property type="entry name" value="Methuselah ectodomain"/>
    <property type="match status" value="1"/>
</dbReference>
<feature type="transmembrane region" description="Helical" evidence="13">
    <location>
        <begin position="295"/>
        <end position="319"/>
    </location>
</feature>
<dbReference type="PANTHER" id="PTHR47154:SF2">
    <property type="entry name" value="G-PROTEIN COUPLED RECEPTOR MTH-RELATED"/>
    <property type="match status" value="1"/>
</dbReference>
<keyword evidence="4 13" id="KW-0812">Transmembrane</keyword>